<evidence type="ECO:0000313" key="3">
    <source>
        <dbReference type="Proteomes" id="UP000242951"/>
    </source>
</evidence>
<dbReference type="Proteomes" id="UP000242951">
    <property type="component" value="Unassembled WGS sequence"/>
</dbReference>
<reference evidence="2 3" key="1">
    <citation type="submission" date="2015-06" db="EMBL/GenBank/DDBJ databases">
        <title>Comparative genomics of Burkholderia leaf nodule symbionts.</title>
        <authorList>
            <person name="Carlier A."/>
            <person name="Eberl L."/>
            <person name="Pinto-Carbo M."/>
        </authorList>
    </citation>
    <scope>NUCLEOTIDE SEQUENCE [LARGE SCALE GENOMIC DNA]</scope>
    <source>
        <strain evidence="2 3">UZHbot3</strain>
    </source>
</reference>
<comment type="caution">
    <text evidence="2">The sequence shown here is derived from an EMBL/GenBank/DDBJ whole genome shotgun (WGS) entry which is preliminary data.</text>
</comment>
<dbReference type="EMBL" id="LELG01000127">
    <property type="protein sequence ID" value="KMQ80242.1"/>
    <property type="molecule type" value="Genomic_DNA"/>
</dbReference>
<organism evidence="2 3">
    <name type="scientific">Candidatus Burkholderia pumila</name>
    <dbReference type="NCBI Taxonomy" id="1090375"/>
    <lineage>
        <taxon>Bacteria</taxon>
        <taxon>Pseudomonadati</taxon>
        <taxon>Pseudomonadota</taxon>
        <taxon>Betaproteobacteria</taxon>
        <taxon>Burkholderiales</taxon>
        <taxon>Burkholderiaceae</taxon>
        <taxon>Burkholderia</taxon>
    </lineage>
</organism>
<accession>A0ABR5HLI4</accession>
<keyword evidence="3" id="KW-1185">Reference proteome</keyword>
<feature type="region of interest" description="Disordered" evidence="1">
    <location>
        <begin position="131"/>
        <end position="150"/>
    </location>
</feature>
<sequence length="167" mass="19264">MTRSPSPRISFSEKIQAEHNIRMYAAHFGPYSIPSRTGLNMAVISSSRRRTSLRNRETAPCISPGRSRKTRIKDITGQTREMLGHIDRLLTEANNDKAHLFNMQIYYISLRPRELRRHECCMGHVGRRRQHAAASYRRSQARKPGLPGRNLRHHRAARLIYVLALPA</sequence>
<evidence type="ECO:0000256" key="1">
    <source>
        <dbReference type="SAM" id="MobiDB-lite"/>
    </source>
</evidence>
<proteinExistence type="predicted"/>
<name>A0ABR5HLI4_9BURK</name>
<evidence type="ECO:0000313" key="2">
    <source>
        <dbReference type="EMBL" id="KMQ80242.1"/>
    </source>
</evidence>
<protein>
    <submittedName>
        <fullName evidence="2">Uncharacterized protein</fullName>
    </submittedName>
</protein>
<gene>
    <name evidence="2" type="ORF">BPMI_00233c</name>
</gene>